<dbReference type="PROSITE" id="PS51379">
    <property type="entry name" value="4FE4S_FER_2"/>
    <property type="match status" value="2"/>
</dbReference>
<evidence type="ECO:0000259" key="4">
    <source>
        <dbReference type="PROSITE" id="PS51379"/>
    </source>
</evidence>
<dbReference type="EMBL" id="LACI01001730">
    <property type="protein sequence ID" value="KJU83770.1"/>
    <property type="molecule type" value="Genomic_DNA"/>
</dbReference>
<organism evidence="5 6">
    <name type="scientific">Candidatus Magnetobacterium bavaricum</name>
    <dbReference type="NCBI Taxonomy" id="29290"/>
    <lineage>
        <taxon>Bacteria</taxon>
        <taxon>Pseudomonadati</taxon>
        <taxon>Nitrospirota</taxon>
        <taxon>Thermodesulfovibrionia</taxon>
        <taxon>Thermodesulfovibrionales</taxon>
        <taxon>Candidatus Magnetobacteriaceae</taxon>
        <taxon>Candidatus Magnetobacterium</taxon>
    </lineage>
</organism>
<keyword evidence="3" id="KW-0411">Iron-sulfur</keyword>
<reference evidence="5 6" key="1">
    <citation type="submission" date="2015-02" db="EMBL/GenBank/DDBJ databases">
        <title>Single-cell genomics of uncultivated deep-branching MTB reveals a conserved set of magnetosome genes.</title>
        <authorList>
            <person name="Kolinko S."/>
            <person name="Richter M."/>
            <person name="Glockner F.O."/>
            <person name="Brachmann A."/>
            <person name="Schuler D."/>
        </authorList>
    </citation>
    <scope>NUCLEOTIDE SEQUENCE [LARGE SCALE GENOMIC DNA]</scope>
    <source>
        <strain evidence="5">TM-1</strain>
    </source>
</reference>
<keyword evidence="1" id="KW-0479">Metal-binding</keyword>
<evidence type="ECO:0000256" key="1">
    <source>
        <dbReference type="ARBA" id="ARBA00022723"/>
    </source>
</evidence>
<sequence length="425" mass="47263">MEYKEDTDFIYMRYRLDIIRADTVDRIKSAVKETLHAKYMDLLPGDLNTRALIKPNLNSYMNALTGNTTDLRLMATVIEFLKDAGYNDITIAEGTNSGFYRNNISVIRRLAVDRLADYYGIHVKDLNYSDTVDVGFEGGVKAGVARECVEAGLFINMPKLKTHFEAGMSVCLKNLMGCLVGQANKKKTHQSLWANIVNLNAALRPHLHIVDGIVAMEGLGPTRGTPIKTSSVLIGTDPFVTDLVCSRLASFDHNNVGPLRMALQRGIVDAQRLEFARDFPLERVFVFKPPKAGLLATFIHNPKRQRYFLAIRNTPLFKYLASTQLGGTLLYKSGLRQDVFVKEEMQCRGLTLDPSLCNDCGRCAGYCPVDLPLPLSAPEPRCIQCLYCYCVCPTGAIVFEGTLGFMAEQNAQYETLIRGMVSNSA</sequence>
<dbReference type="Proteomes" id="UP000033423">
    <property type="component" value="Unassembled WGS sequence"/>
</dbReference>
<keyword evidence="6" id="KW-1185">Reference proteome</keyword>
<keyword evidence="2" id="KW-0408">Iron</keyword>
<dbReference type="PROSITE" id="PS00198">
    <property type="entry name" value="4FE4S_FER_1"/>
    <property type="match status" value="1"/>
</dbReference>
<comment type="caution">
    <text evidence="5">The sequence shown here is derived from an EMBL/GenBank/DDBJ whole genome shotgun (WGS) entry which is preliminary data.</text>
</comment>
<dbReference type="GO" id="GO:0046872">
    <property type="term" value="F:metal ion binding"/>
    <property type="evidence" value="ECO:0007669"/>
    <property type="project" value="UniProtKB-KW"/>
</dbReference>
<proteinExistence type="predicted"/>
<dbReference type="Pfam" id="PF00037">
    <property type="entry name" value="Fer4"/>
    <property type="match status" value="1"/>
</dbReference>
<accession>A0A0F3GPB9</accession>
<dbReference type="PATRIC" id="fig|29290.4.peg.5335"/>
<dbReference type="InterPro" id="IPR017900">
    <property type="entry name" value="4Fe4S_Fe_S_CS"/>
</dbReference>
<gene>
    <name evidence="5" type="ORF">MBAV_004035</name>
</gene>
<dbReference type="InterPro" id="IPR017896">
    <property type="entry name" value="4Fe4S_Fe-S-bd"/>
</dbReference>
<dbReference type="Pfam" id="PF04015">
    <property type="entry name" value="DUF362"/>
    <property type="match status" value="1"/>
</dbReference>
<protein>
    <submittedName>
        <fullName evidence="5">Iron-sulfur binding protein</fullName>
    </submittedName>
</protein>
<evidence type="ECO:0000256" key="2">
    <source>
        <dbReference type="ARBA" id="ARBA00023004"/>
    </source>
</evidence>
<feature type="domain" description="4Fe-4S ferredoxin-type" evidence="4">
    <location>
        <begin position="348"/>
        <end position="370"/>
    </location>
</feature>
<dbReference type="SUPFAM" id="SSF54862">
    <property type="entry name" value="4Fe-4S ferredoxins"/>
    <property type="match status" value="1"/>
</dbReference>
<feature type="domain" description="4Fe-4S ferredoxin-type" evidence="4">
    <location>
        <begin position="372"/>
        <end position="402"/>
    </location>
</feature>
<evidence type="ECO:0000313" key="5">
    <source>
        <dbReference type="EMBL" id="KJU83770.1"/>
    </source>
</evidence>
<evidence type="ECO:0000256" key="3">
    <source>
        <dbReference type="ARBA" id="ARBA00023014"/>
    </source>
</evidence>
<evidence type="ECO:0000313" key="6">
    <source>
        <dbReference type="Proteomes" id="UP000033423"/>
    </source>
</evidence>
<dbReference type="InterPro" id="IPR007160">
    <property type="entry name" value="DUF362"/>
</dbReference>
<dbReference type="AlphaFoldDB" id="A0A0F3GPB9"/>
<dbReference type="GO" id="GO:0051536">
    <property type="term" value="F:iron-sulfur cluster binding"/>
    <property type="evidence" value="ECO:0007669"/>
    <property type="project" value="UniProtKB-KW"/>
</dbReference>
<name>A0A0F3GPB9_9BACT</name>